<feature type="region of interest" description="Disordered" evidence="1">
    <location>
        <begin position="23"/>
        <end position="48"/>
    </location>
</feature>
<dbReference type="AlphaFoldDB" id="A0A2N9F2G5"/>
<name>A0A2N9F2G5_FAGSY</name>
<organism evidence="2">
    <name type="scientific">Fagus sylvatica</name>
    <name type="common">Beechnut</name>
    <dbReference type="NCBI Taxonomy" id="28930"/>
    <lineage>
        <taxon>Eukaryota</taxon>
        <taxon>Viridiplantae</taxon>
        <taxon>Streptophyta</taxon>
        <taxon>Embryophyta</taxon>
        <taxon>Tracheophyta</taxon>
        <taxon>Spermatophyta</taxon>
        <taxon>Magnoliopsida</taxon>
        <taxon>eudicotyledons</taxon>
        <taxon>Gunneridae</taxon>
        <taxon>Pentapetalae</taxon>
        <taxon>rosids</taxon>
        <taxon>fabids</taxon>
        <taxon>Fagales</taxon>
        <taxon>Fagaceae</taxon>
        <taxon>Fagus</taxon>
    </lineage>
</organism>
<feature type="compositionally biased region" description="Polar residues" evidence="1">
    <location>
        <begin position="28"/>
        <end position="37"/>
    </location>
</feature>
<gene>
    <name evidence="2" type="ORF">FSB_LOCUS8941</name>
</gene>
<evidence type="ECO:0000256" key="1">
    <source>
        <dbReference type="SAM" id="MobiDB-lite"/>
    </source>
</evidence>
<proteinExistence type="predicted"/>
<reference evidence="2" key="1">
    <citation type="submission" date="2018-02" db="EMBL/GenBank/DDBJ databases">
        <authorList>
            <person name="Cohen D.B."/>
            <person name="Kent A.D."/>
        </authorList>
    </citation>
    <scope>NUCLEOTIDE SEQUENCE</scope>
</reference>
<protein>
    <submittedName>
        <fullName evidence="2">Uncharacterized protein</fullName>
    </submittedName>
</protein>
<sequence length="126" mass="13807">MHSPEAISSVRFGGTGKSLWNQELFDRASSSDGSDQQRPLAPEFHFPNVDSRKPSMCAPLLPEPILLVLQRASDYDIDLGSNCGGSTWPPDDIDFNRKSVLQGTEVGVHAKSRSVQREGAHADHHL</sequence>
<dbReference type="EMBL" id="OIVN01000491">
    <property type="protein sequence ID" value="SPC81059.1"/>
    <property type="molecule type" value="Genomic_DNA"/>
</dbReference>
<evidence type="ECO:0000313" key="2">
    <source>
        <dbReference type="EMBL" id="SPC81059.1"/>
    </source>
</evidence>
<accession>A0A2N9F2G5</accession>